<feature type="domain" description="DNA mismatch repair proteins mutS family" evidence="5">
    <location>
        <begin position="375"/>
        <end position="391"/>
    </location>
</feature>
<dbReference type="PANTHER" id="PTHR11361">
    <property type="entry name" value="DNA MISMATCH REPAIR PROTEIN MUTS FAMILY MEMBER"/>
    <property type="match status" value="1"/>
</dbReference>
<dbReference type="SMART" id="SM00534">
    <property type="entry name" value="MUTSac"/>
    <property type="match status" value="1"/>
</dbReference>
<evidence type="ECO:0000256" key="1">
    <source>
        <dbReference type="ARBA" id="ARBA00006271"/>
    </source>
</evidence>
<keyword evidence="3" id="KW-0067">ATP-binding</keyword>
<dbReference type="Gene3D" id="3.40.50.300">
    <property type="entry name" value="P-loop containing nucleotide triphosphate hydrolases"/>
    <property type="match status" value="1"/>
</dbReference>
<dbReference type="GO" id="GO:0006298">
    <property type="term" value="P:mismatch repair"/>
    <property type="evidence" value="ECO:0007669"/>
    <property type="project" value="InterPro"/>
</dbReference>
<evidence type="ECO:0000256" key="3">
    <source>
        <dbReference type="ARBA" id="ARBA00022840"/>
    </source>
</evidence>
<dbReference type="SUPFAM" id="SSF52540">
    <property type="entry name" value="P-loop containing nucleoside triphosphate hydrolases"/>
    <property type="match status" value="1"/>
</dbReference>
<dbReference type="EMBL" id="LR877147">
    <property type="protein sequence ID" value="CAD2214323.1"/>
    <property type="molecule type" value="Genomic_DNA"/>
</dbReference>
<dbReference type="Gene3D" id="1.10.1420.10">
    <property type="match status" value="2"/>
</dbReference>
<dbReference type="Proteomes" id="UP000515908">
    <property type="component" value="Chromosome 03"/>
</dbReference>
<dbReference type="InterPro" id="IPR036187">
    <property type="entry name" value="DNA_mismatch_repair_MutS_sf"/>
</dbReference>
<dbReference type="PANTHER" id="PTHR11361:SF148">
    <property type="entry name" value="DNA MISMATCH REPAIR PROTEIN MSH6"/>
    <property type="match status" value="1"/>
</dbReference>
<evidence type="ECO:0000313" key="7">
    <source>
        <dbReference type="Proteomes" id="UP000515908"/>
    </source>
</evidence>
<dbReference type="InterPro" id="IPR027417">
    <property type="entry name" value="P-loop_NTPase"/>
</dbReference>
<dbReference type="GO" id="GO:0140664">
    <property type="term" value="F:ATP-dependent DNA damage sensor activity"/>
    <property type="evidence" value="ECO:0007669"/>
    <property type="project" value="InterPro"/>
</dbReference>
<organism evidence="6 7">
    <name type="scientific">Angomonas deanei</name>
    <dbReference type="NCBI Taxonomy" id="59799"/>
    <lineage>
        <taxon>Eukaryota</taxon>
        <taxon>Discoba</taxon>
        <taxon>Euglenozoa</taxon>
        <taxon>Kinetoplastea</taxon>
        <taxon>Metakinetoplastina</taxon>
        <taxon>Trypanosomatida</taxon>
        <taxon>Trypanosomatidae</taxon>
        <taxon>Strigomonadinae</taxon>
        <taxon>Angomonas</taxon>
    </lineage>
</organism>
<dbReference type="Pfam" id="PF00488">
    <property type="entry name" value="MutS_V"/>
    <property type="match status" value="1"/>
</dbReference>
<dbReference type="GO" id="GO:0030983">
    <property type="term" value="F:mismatched DNA binding"/>
    <property type="evidence" value="ECO:0007669"/>
    <property type="project" value="InterPro"/>
</dbReference>
<reference evidence="6 7" key="1">
    <citation type="submission" date="2020-08" db="EMBL/GenBank/DDBJ databases">
        <authorList>
            <person name="Newling K."/>
            <person name="Davey J."/>
            <person name="Forrester S."/>
        </authorList>
    </citation>
    <scope>NUCLEOTIDE SEQUENCE [LARGE SCALE GENOMIC DNA]</scope>
    <source>
        <strain evidence="7">Crithidia deanei Carvalho (ATCC PRA-265)</strain>
    </source>
</reference>
<protein>
    <submittedName>
        <fullName evidence="6">MutS domain V, putative</fullName>
    </submittedName>
</protein>
<dbReference type="InterPro" id="IPR000432">
    <property type="entry name" value="DNA_mismatch_repair_MutS_C"/>
</dbReference>
<dbReference type="VEuPathDB" id="TriTrypDB:ADEAN_000176800"/>
<evidence type="ECO:0000256" key="4">
    <source>
        <dbReference type="ARBA" id="ARBA00023125"/>
    </source>
</evidence>
<proteinExistence type="inferred from homology"/>
<dbReference type="OrthoDB" id="10252754at2759"/>
<dbReference type="InterPro" id="IPR045076">
    <property type="entry name" value="MutS"/>
</dbReference>
<dbReference type="FunFam" id="3.40.50.300:FF:003151">
    <property type="entry name" value="Mismatch repair protein MSH8, putative"/>
    <property type="match status" value="1"/>
</dbReference>
<comment type="similarity">
    <text evidence="1">Belongs to the DNA mismatch repair MutS family.</text>
</comment>
<keyword evidence="4" id="KW-0238">DNA-binding</keyword>
<evidence type="ECO:0000313" key="6">
    <source>
        <dbReference type="EMBL" id="CAD2214323.1"/>
    </source>
</evidence>
<dbReference type="SUPFAM" id="SSF48334">
    <property type="entry name" value="DNA repair protein MutS, domain III"/>
    <property type="match status" value="1"/>
</dbReference>
<dbReference type="AlphaFoldDB" id="A0A7G2C6D5"/>
<gene>
    <name evidence="6" type="ORF">ADEAN_000176800</name>
</gene>
<dbReference type="PROSITE" id="PS00486">
    <property type="entry name" value="DNA_MISMATCH_REPAIR_2"/>
    <property type="match status" value="1"/>
</dbReference>
<evidence type="ECO:0000259" key="5">
    <source>
        <dbReference type="PROSITE" id="PS00486"/>
    </source>
</evidence>
<keyword evidence="2" id="KW-0547">Nucleotide-binding</keyword>
<name>A0A7G2C6D5_9TRYP</name>
<evidence type="ECO:0000256" key="2">
    <source>
        <dbReference type="ARBA" id="ARBA00022741"/>
    </source>
</evidence>
<dbReference type="GO" id="GO:0032301">
    <property type="term" value="C:MutSalpha complex"/>
    <property type="evidence" value="ECO:0007669"/>
    <property type="project" value="TreeGrafter"/>
</dbReference>
<accession>A0A7G2C6D5</accession>
<sequence>MSIDFERILSRISAIKAESSSSISYVDPMVVYRRDLNLILLTVKSFVNLISWGSWFKKRLEELKVKLPTLLTELVDTILACQTSVEAISKLFDREAAETTGQLTPSFGTCPEYDDSVSRLNALEEKLHGARRKAQAELFGGAEVSFADLGKDIFLYEVSTSSAPKLTPKGLVERSRNAKAVRYIDSSLSSVVEAHKVAASAKASGLLGVLQKVAARICDYNTSLYEAAAALSYLDCLLNLSDLPRRWPSSHFPQLMECGDASAIQGENLVHPLMKVSTSSTPVPNSVTLDNSHGRVLVLTGPNMAGKSTLMRTLAVNVLLAQLGGPICGTGLSFSPVDRIFTRIGARDASHKGQSTLFVELNETAEILKHATSHSLCLIDELGRGTSTHDGMAIAQATLDAIQGHTPCAPLTIFSTHYHSIALELVRIRGTVKQEPLSTRAVQTGYMNFVLEKEDSAVKQEHPSAAAPSKVVFLYQLVPGVCDRSYGVEVARMAGVREPLLQLAALKSAEMAQRSAFHEDVQTIRQFLSQA</sequence>
<keyword evidence="7" id="KW-1185">Reference proteome</keyword>
<dbReference type="GO" id="GO:0005524">
    <property type="term" value="F:ATP binding"/>
    <property type="evidence" value="ECO:0007669"/>
    <property type="project" value="UniProtKB-KW"/>
</dbReference>